<protein>
    <submittedName>
        <fullName evidence="1">Uncharacterized protein</fullName>
    </submittedName>
</protein>
<organism evidence="1">
    <name type="scientific">Anopheles coluzzii</name>
    <name type="common">African malaria mosquito</name>
    <dbReference type="NCBI Taxonomy" id="1518534"/>
    <lineage>
        <taxon>Eukaryota</taxon>
        <taxon>Metazoa</taxon>
        <taxon>Ecdysozoa</taxon>
        <taxon>Arthropoda</taxon>
        <taxon>Hexapoda</taxon>
        <taxon>Insecta</taxon>
        <taxon>Pterygota</taxon>
        <taxon>Neoptera</taxon>
        <taxon>Endopterygota</taxon>
        <taxon>Diptera</taxon>
        <taxon>Nematocera</taxon>
        <taxon>Culicoidea</taxon>
        <taxon>Culicidae</taxon>
        <taxon>Anophelinae</taxon>
        <taxon>Anopheles</taxon>
    </lineage>
</organism>
<dbReference type="Proteomes" id="UP000075882">
    <property type="component" value="Unassembled WGS sequence"/>
</dbReference>
<proteinExistence type="predicted"/>
<accession>A0A8W7PHA9</accession>
<dbReference type="AlphaFoldDB" id="A0A8W7PHA9"/>
<sequence length="148" mass="15205">MSPIGATQPSVGLTGPLVSSLRCTMPAPLLPAVLWPFASVKLTLPTLSALRPLAPSSLLEPSNTSTPLPAGPPLMTLTLFSSTKPLPPVGSLPFFTITFPKALLPLKPAPLPPLLAAPADRTVAVRLPCSLGSLSDLPLTTTTCLVVV</sequence>
<dbReference type="EnsemblMetazoa" id="ACOM031678-RA">
    <property type="protein sequence ID" value="ACOM031678-PA.1"/>
    <property type="gene ID" value="ACOM031678"/>
</dbReference>
<name>A0A8W7PHA9_ANOCL</name>
<evidence type="ECO:0000313" key="1">
    <source>
        <dbReference type="EnsemblMetazoa" id="ACOM031678-PA.1"/>
    </source>
</evidence>
<reference evidence="1" key="1">
    <citation type="submission" date="2022-08" db="UniProtKB">
        <authorList>
            <consortium name="EnsemblMetazoa"/>
        </authorList>
    </citation>
    <scope>IDENTIFICATION</scope>
</reference>